<organism evidence="14 15">
    <name type="scientific">Mobiluncus porci</name>
    <dbReference type="NCBI Taxonomy" id="2652278"/>
    <lineage>
        <taxon>Bacteria</taxon>
        <taxon>Bacillati</taxon>
        <taxon>Actinomycetota</taxon>
        <taxon>Actinomycetes</taxon>
        <taxon>Actinomycetales</taxon>
        <taxon>Actinomycetaceae</taxon>
        <taxon>Mobiluncus</taxon>
    </lineage>
</organism>
<dbReference type="PIRSF" id="PIRSF006485">
    <property type="entry name" value="GTP-binding_EngA"/>
    <property type="match status" value="1"/>
</dbReference>
<dbReference type="Gene3D" id="3.40.50.300">
    <property type="entry name" value="P-loop containing nucleotide triphosphate hydrolases"/>
    <property type="match status" value="2"/>
</dbReference>
<proteinExistence type="inferred from homology"/>
<dbReference type="PROSITE" id="PS51712">
    <property type="entry name" value="G_ENGA"/>
    <property type="match status" value="2"/>
</dbReference>
<keyword evidence="3 9" id="KW-0690">Ribosome biogenesis</keyword>
<dbReference type="InterPro" id="IPR015946">
    <property type="entry name" value="KH_dom-like_a/b"/>
</dbReference>
<feature type="binding site" evidence="9">
    <location>
        <begin position="254"/>
        <end position="261"/>
    </location>
    <ligand>
        <name>GTP</name>
        <dbReference type="ChEBI" id="CHEBI:37565"/>
        <label>2</label>
    </ligand>
</feature>
<comment type="similarity">
    <text evidence="1 9 10 11">Belongs to the TRAFAC class TrmE-Era-EngA-EngB-Septin-like GTPase superfamily. EngA (Der) GTPase family.</text>
</comment>
<dbReference type="PANTHER" id="PTHR43834:SF6">
    <property type="entry name" value="GTPASE DER"/>
    <property type="match status" value="1"/>
</dbReference>
<evidence type="ECO:0000256" key="8">
    <source>
        <dbReference type="ARBA" id="ARBA00053470"/>
    </source>
</evidence>
<reference evidence="14 15" key="1">
    <citation type="submission" date="2019-08" db="EMBL/GenBank/DDBJ databases">
        <title>In-depth cultivation of the pig gut microbiome towards novel bacterial diversity and tailored functional studies.</title>
        <authorList>
            <person name="Wylensek D."/>
            <person name="Hitch T.C.A."/>
            <person name="Clavel T."/>
        </authorList>
    </citation>
    <scope>NUCLEOTIDE SEQUENCE [LARGE SCALE GENOMIC DNA]</scope>
    <source>
        <strain evidence="14 15">RF-GAM-744-WT-7</strain>
    </source>
</reference>
<comment type="function">
    <text evidence="8 9 11">GTPase that plays an essential role in the late steps of ribosome biogenesis.</text>
</comment>
<evidence type="ECO:0000313" key="14">
    <source>
        <dbReference type="EMBL" id="MST48684.1"/>
    </source>
</evidence>
<feature type="region of interest" description="Disordered" evidence="12">
    <location>
        <begin position="1"/>
        <end position="38"/>
    </location>
</feature>
<evidence type="ECO:0000256" key="5">
    <source>
        <dbReference type="ARBA" id="ARBA00022741"/>
    </source>
</evidence>
<keyword evidence="6 9" id="KW-0342">GTP-binding</keyword>
<evidence type="ECO:0000256" key="11">
    <source>
        <dbReference type="RuleBase" id="RU004481"/>
    </source>
</evidence>
<feature type="domain" description="EngA-type G" evidence="13">
    <location>
        <begin position="248"/>
        <end position="421"/>
    </location>
</feature>
<name>A0A7K0JZV2_9ACTO</name>
<dbReference type="SUPFAM" id="SSF52540">
    <property type="entry name" value="P-loop containing nucleoside triphosphate hydrolases"/>
    <property type="match status" value="2"/>
</dbReference>
<dbReference type="GO" id="GO:0005525">
    <property type="term" value="F:GTP binding"/>
    <property type="evidence" value="ECO:0007669"/>
    <property type="project" value="UniProtKB-UniRule"/>
</dbReference>
<dbReference type="Pfam" id="PF01926">
    <property type="entry name" value="MMR_HSR1"/>
    <property type="match status" value="2"/>
</dbReference>
<dbReference type="InterPro" id="IPR005225">
    <property type="entry name" value="Small_GTP-bd"/>
</dbReference>
<feature type="binding site" evidence="9">
    <location>
        <begin position="301"/>
        <end position="305"/>
    </location>
    <ligand>
        <name>GTP</name>
        <dbReference type="ChEBI" id="CHEBI:37565"/>
        <label>2</label>
    </ligand>
</feature>
<evidence type="ECO:0000256" key="6">
    <source>
        <dbReference type="ARBA" id="ARBA00023134"/>
    </source>
</evidence>
<dbReference type="FunFam" id="3.40.50.300:FF:000057">
    <property type="entry name" value="GTPase Der"/>
    <property type="match status" value="1"/>
</dbReference>
<evidence type="ECO:0000256" key="2">
    <source>
        <dbReference type="ARBA" id="ARBA00020953"/>
    </source>
</evidence>
<dbReference type="CDD" id="cd01894">
    <property type="entry name" value="EngA1"/>
    <property type="match status" value="1"/>
</dbReference>
<dbReference type="Proteomes" id="UP000442535">
    <property type="component" value="Unassembled WGS sequence"/>
</dbReference>
<comment type="subunit">
    <text evidence="9">Associates with the 50S ribosomal subunit.</text>
</comment>
<dbReference type="PRINTS" id="PR00326">
    <property type="entry name" value="GTP1OBG"/>
</dbReference>
<evidence type="ECO:0000256" key="4">
    <source>
        <dbReference type="ARBA" id="ARBA00022737"/>
    </source>
</evidence>
<dbReference type="GO" id="GO:0042254">
    <property type="term" value="P:ribosome biogenesis"/>
    <property type="evidence" value="ECO:0007669"/>
    <property type="project" value="UniProtKB-KW"/>
</dbReference>
<evidence type="ECO:0000256" key="9">
    <source>
        <dbReference type="HAMAP-Rule" id="MF_00195"/>
    </source>
</evidence>
<dbReference type="InterPro" id="IPR003593">
    <property type="entry name" value="AAA+_ATPase"/>
</dbReference>
<sequence length="508" mass="55644">MEELEKNETNAEVGGQRDENATSWTAADEAKASAQEKMLRDGLEDYELQPEDLALLSGETDLSFGAPDTSSWPTVAIVGRPNVGKSTLVNRILGRREAVVLDEPGVTRDRVTYEAQWNGRDFHLVDTGGWDVGVKGLDKAVAQQAEIAISLADVALFVVDANVGATASDEEMMRLLRSSKKPVILAANKVDSERAEADAAALWNLGLGEPYPISALHGRGVGDLLDVLVQALPEVGENRVERPSDSTPRVALVGRPNVGKSSLLNSLAGSGRAVVSEVPGTTRDPVDEVLELEGKEWVFVDTAGIRRRIKQTVGADYYSVLRTQAAIENAEVALVLLDGGEPLTEQDVKVVNQVVEAGRALVIVNNKWDLVDEYRQQVLKREQVADLAHVDWAPKINIAAKTGWHTNRIVRALEAALEGWTTRIPTSRLNAFLGELVAAHPHPLRGGKQPRILYATQAGVCPPRFVLFTTGFLDPQYRRFVERRLRETFGFVGSPVRIGVRVREKRRR</sequence>
<evidence type="ECO:0000256" key="3">
    <source>
        <dbReference type="ARBA" id="ARBA00022517"/>
    </source>
</evidence>
<dbReference type="AlphaFoldDB" id="A0A7K0JZV2"/>
<evidence type="ECO:0000256" key="12">
    <source>
        <dbReference type="SAM" id="MobiDB-lite"/>
    </source>
</evidence>
<evidence type="ECO:0000256" key="7">
    <source>
        <dbReference type="ARBA" id="ARBA00032345"/>
    </source>
</evidence>
<evidence type="ECO:0000256" key="10">
    <source>
        <dbReference type="PROSITE-ProRule" id="PRU01049"/>
    </source>
</evidence>
<dbReference type="SMART" id="SM00382">
    <property type="entry name" value="AAA"/>
    <property type="match status" value="2"/>
</dbReference>
<dbReference type="Gene3D" id="3.30.300.20">
    <property type="match status" value="1"/>
</dbReference>
<dbReference type="NCBIfam" id="TIGR03594">
    <property type="entry name" value="GTPase_EngA"/>
    <property type="match status" value="1"/>
</dbReference>
<dbReference type="NCBIfam" id="NF002828">
    <property type="entry name" value="PRK03003.1"/>
    <property type="match status" value="1"/>
</dbReference>
<protein>
    <recommendedName>
        <fullName evidence="2 9">GTPase Der</fullName>
    </recommendedName>
    <alternativeName>
        <fullName evidence="7 9">GTP-binding protein EngA</fullName>
    </alternativeName>
</protein>
<dbReference type="GO" id="GO:0043022">
    <property type="term" value="F:ribosome binding"/>
    <property type="evidence" value="ECO:0007669"/>
    <property type="project" value="TreeGrafter"/>
</dbReference>
<dbReference type="PANTHER" id="PTHR43834">
    <property type="entry name" value="GTPASE DER"/>
    <property type="match status" value="1"/>
</dbReference>
<evidence type="ECO:0000259" key="13">
    <source>
        <dbReference type="PROSITE" id="PS51712"/>
    </source>
</evidence>
<dbReference type="InterPro" id="IPR031166">
    <property type="entry name" value="G_ENGA"/>
</dbReference>
<dbReference type="CDD" id="cd01895">
    <property type="entry name" value="EngA2"/>
    <property type="match status" value="1"/>
</dbReference>
<evidence type="ECO:0000256" key="1">
    <source>
        <dbReference type="ARBA" id="ARBA00008279"/>
    </source>
</evidence>
<evidence type="ECO:0000313" key="15">
    <source>
        <dbReference type="Proteomes" id="UP000442535"/>
    </source>
</evidence>
<dbReference type="FunFam" id="3.30.300.20:FF:000004">
    <property type="entry name" value="GTPase Der"/>
    <property type="match status" value="1"/>
</dbReference>
<dbReference type="RefSeq" id="WP_154542592.1">
    <property type="nucleotide sequence ID" value="NZ_VUMY01000001.1"/>
</dbReference>
<dbReference type="InterPro" id="IPR006073">
    <property type="entry name" value="GTP-bd"/>
</dbReference>
<dbReference type="EMBL" id="VUMY01000001">
    <property type="protein sequence ID" value="MST48684.1"/>
    <property type="molecule type" value="Genomic_DNA"/>
</dbReference>
<accession>A0A7K0JZV2</accession>
<dbReference type="Pfam" id="PF14714">
    <property type="entry name" value="KH_dom-like"/>
    <property type="match status" value="1"/>
</dbReference>
<feature type="binding site" evidence="9">
    <location>
        <begin position="126"/>
        <end position="130"/>
    </location>
    <ligand>
        <name>GTP</name>
        <dbReference type="ChEBI" id="CHEBI:37565"/>
        <label>1</label>
    </ligand>
</feature>
<dbReference type="NCBIfam" id="TIGR00231">
    <property type="entry name" value="small_GTP"/>
    <property type="match status" value="2"/>
</dbReference>
<keyword evidence="5 9" id="KW-0547">Nucleotide-binding</keyword>
<keyword evidence="15" id="KW-1185">Reference proteome</keyword>
<keyword evidence="4 11" id="KW-0677">Repeat</keyword>
<gene>
    <name evidence="9" type="primary">der</name>
    <name evidence="14" type="ORF">FYJ63_00145</name>
</gene>
<feature type="binding site" evidence="9">
    <location>
        <begin position="366"/>
        <end position="369"/>
    </location>
    <ligand>
        <name>GTP</name>
        <dbReference type="ChEBI" id="CHEBI:37565"/>
        <label>2</label>
    </ligand>
</feature>
<dbReference type="FunFam" id="3.40.50.300:FF:000040">
    <property type="entry name" value="GTPase Der"/>
    <property type="match status" value="1"/>
</dbReference>
<dbReference type="InterPro" id="IPR027417">
    <property type="entry name" value="P-loop_NTPase"/>
</dbReference>
<feature type="domain" description="EngA-type G" evidence="13">
    <location>
        <begin position="73"/>
        <end position="236"/>
    </location>
</feature>
<feature type="binding site" evidence="9">
    <location>
        <begin position="188"/>
        <end position="191"/>
    </location>
    <ligand>
        <name>GTP</name>
        <dbReference type="ChEBI" id="CHEBI:37565"/>
        <label>1</label>
    </ligand>
</feature>
<dbReference type="InterPro" id="IPR032859">
    <property type="entry name" value="KH_dom-like"/>
</dbReference>
<feature type="compositionally biased region" description="Basic and acidic residues" evidence="12">
    <location>
        <begin position="1"/>
        <end position="20"/>
    </location>
</feature>
<dbReference type="InterPro" id="IPR016484">
    <property type="entry name" value="GTPase_Der"/>
</dbReference>
<feature type="binding site" evidence="9">
    <location>
        <begin position="79"/>
        <end position="86"/>
    </location>
    <ligand>
        <name>GTP</name>
        <dbReference type="ChEBI" id="CHEBI:37565"/>
        <label>1</label>
    </ligand>
</feature>
<comment type="caution">
    <text evidence="14">The sequence shown here is derived from an EMBL/GenBank/DDBJ whole genome shotgun (WGS) entry which is preliminary data.</text>
</comment>
<dbReference type="HAMAP" id="MF_00195">
    <property type="entry name" value="GTPase_Der"/>
    <property type="match status" value="1"/>
</dbReference>